<evidence type="ECO:0000313" key="2">
    <source>
        <dbReference type="Proteomes" id="UP001596263"/>
    </source>
</evidence>
<sequence>MTTIFPRDFNCPNCGTTFKSYVTGSTNNMGGVTTDFQEIAGGSQPDRGFIHTCDNCGFTGNSGAFNGRVDKKVSRLIAERITPLVRDEHSSASRRFEYAAWIAKWRGSDAEEIGSLYLRAAWAWGNEPEVESTEGQDYLRRQVIEHFERAIEENFVVGEHAQTIKYLIGEQYRRVGEPEAAARWYDRVIAEAGNNPDQRRLVDLARQQKTDPQEFLR</sequence>
<name>A0ABW0CMN6_STRCD</name>
<dbReference type="Proteomes" id="UP001596263">
    <property type="component" value="Unassembled WGS sequence"/>
</dbReference>
<organism evidence="1 2">
    <name type="scientific">Streptomyces coerulescens</name>
    <dbReference type="NCBI Taxonomy" id="29304"/>
    <lineage>
        <taxon>Bacteria</taxon>
        <taxon>Bacillati</taxon>
        <taxon>Actinomycetota</taxon>
        <taxon>Actinomycetes</taxon>
        <taxon>Kitasatosporales</taxon>
        <taxon>Streptomycetaceae</taxon>
        <taxon>Streptomyces</taxon>
    </lineage>
</organism>
<comment type="caution">
    <text evidence="1">The sequence shown here is derived from an EMBL/GenBank/DDBJ whole genome shotgun (WGS) entry which is preliminary data.</text>
</comment>
<dbReference type="SUPFAM" id="SSF48452">
    <property type="entry name" value="TPR-like"/>
    <property type="match status" value="1"/>
</dbReference>
<evidence type="ECO:0000313" key="1">
    <source>
        <dbReference type="EMBL" id="MFC5217059.1"/>
    </source>
</evidence>
<proteinExistence type="predicted"/>
<gene>
    <name evidence="1" type="ORF">ACFPQ9_24775</name>
</gene>
<protein>
    <submittedName>
        <fullName evidence="1">DUF2225 domain-containing protein</fullName>
    </submittedName>
</protein>
<dbReference type="InterPro" id="IPR018708">
    <property type="entry name" value="DUF2225"/>
</dbReference>
<dbReference type="Pfam" id="PF09986">
    <property type="entry name" value="DUF2225"/>
    <property type="match status" value="1"/>
</dbReference>
<dbReference type="RefSeq" id="WP_380857207.1">
    <property type="nucleotide sequence ID" value="NZ_JBHSKM010000019.1"/>
</dbReference>
<reference evidence="2" key="1">
    <citation type="journal article" date="2019" name="Int. J. Syst. Evol. Microbiol.">
        <title>The Global Catalogue of Microorganisms (GCM) 10K type strain sequencing project: providing services to taxonomists for standard genome sequencing and annotation.</title>
        <authorList>
            <consortium name="The Broad Institute Genomics Platform"/>
            <consortium name="The Broad Institute Genome Sequencing Center for Infectious Disease"/>
            <person name="Wu L."/>
            <person name="Ma J."/>
        </authorList>
    </citation>
    <scope>NUCLEOTIDE SEQUENCE [LARGE SCALE GENOMIC DNA]</scope>
    <source>
        <strain evidence="2">KCTC 42586</strain>
    </source>
</reference>
<accession>A0ABW0CMN6</accession>
<dbReference type="EMBL" id="JBHSKM010000019">
    <property type="protein sequence ID" value="MFC5217059.1"/>
    <property type="molecule type" value="Genomic_DNA"/>
</dbReference>
<dbReference type="InterPro" id="IPR011990">
    <property type="entry name" value="TPR-like_helical_dom_sf"/>
</dbReference>
<keyword evidence="2" id="KW-1185">Reference proteome</keyword>